<accession>A0A8X6NYW2</accession>
<reference evidence="2" key="1">
    <citation type="submission" date="2020-08" db="EMBL/GenBank/DDBJ databases">
        <title>Multicomponent nature underlies the extraordinary mechanical properties of spider dragline silk.</title>
        <authorList>
            <person name="Kono N."/>
            <person name="Nakamura H."/>
            <person name="Mori M."/>
            <person name="Yoshida Y."/>
            <person name="Ohtoshi R."/>
            <person name="Malay A.D."/>
            <person name="Moran D.A.P."/>
            <person name="Tomita M."/>
            <person name="Numata K."/>
            <person name="Arakawa K."/>
        </authorList>
    </citation>
    <scope>NUCLEOTIDE SEQUENCE</scope>
</reference>
<gene>
    <name evidence="2" type="ORF">NPIL_121471</name>
</gene>
<feature type="compositionally biased region" description="Basic and acidic residues" evidence="1">
    <location>
        <begin position="104"/>
        <end position="121"/>
    </location>
</feature>
<protein>
    <submittedName>
        <fullName evidence="2">Uncharacterized protein</fullName>
    </submittedName>
</protein>
<dbReference type="AlphaFoldDB" id="A0A8X6NYW2"/>
<proteinExistence type="predicted"/>
<evidence type="ECO:0000313" key="3">
    <source>
        <dbReference type="Proteomes" id="UP000887013"/>
    </source>
</evidence>
<evidence type="ECO:0000313" key="2">
    <source>
        <dbReference type="EMBL" id="GFT42661.1"/>
    </source>
</evidence>
<comment type="caution">
    <text evidence="2">The sequence shown here is derived from an EMBL/GenBank/DDBJ whole genome shotgun (WGS) entry which is preliminary data.</text>
</comment>
<evidence type="ECO:0000256" key="1">
    <source>
        <dbReference type="SAM" id="MobiDB-lite"/>
    </source>
</evidence>
<organism evidence="2 3">
    <name type="scientific">Nephila pilipes</name>
    <name type="common">Giant wood spider</name>
    <name type="synonym">Nephila maculata</name>
    <dbReference type="NCBI Taxonomy" id="299642"/>
    <lineage>
        <taxon>Eukaryota</taxon>
        <taxon>Metazoa</taxon>
        <taxon>Ecdysozoa</taxon>
        <taxon>Arthropoda</taxon>
        <taxon>Chelicerata</taxon>
        <taxon>Arachnida</taxon>
        <taxon>Araneae</taxon>
        <taxon>Araneomorphae</taxon>
        <taxon>Entelegynae</taxon>
        <taxon>Araneoidea</taxon>
        <taxon>Nephilidae</taxon>
        <taxon>Nephila</taxon>
    </lineage>
</organism>
<dbReference type="Proteomes" id="UP000887013">
    <property type="component" value="Unassembled WGS sequence"/>
</dbReference>
<keyword evidence="3" id="KW-1185">Reference proteome</keyword>
<feature type="region of interest" description="Disordered" evidence="1">
    <location>
        <begin position="104"/>
        <end position="129"/>
    </location>
</feature>
<dbReference type="EMBL" id="BMAW01015225">
    <property type="protein sequence ID" value="GFT42661.1"/>
    <property type="molecule type" value="Genomic_DNA"/>
</dbReference>
<sequence length="129" mass="14527">MQVAREAPCLMDVILHQDLHLPWKRWTKSVICGRTTMFGTHFGSGSCMNHGSDQTVAETAQDCRALLESIFNDTCATPRVRDMYVECAQGEVADIAECHWEQQDKTKKKKVEEGNNKDEQSAPKVVVTE</sequence>
<name>A0A8X6NYW2_NEPPI</name>